<dbReference type="Pfam" id="PF00106">
    <property type="entry name" value="adh_short"/>
    <property type="match status" value="1"/>
</dbReference>
<dbReference type="STRING" id="1210063.GCA_001612665_05568"/>
<dbReference type="InterPro" id="IPR002347">
    <property type="entry name" value="SDR_fam"/>
</dbReference>
<accession>A0A4V2P9I7</accession>
<dbReference type="GO" id="GO:0016491">
    <property type="term" value="F:oxidoreductase activity"/>
    <property type="evidence" value="ECO:0007669"/>
    <property type="project" value="UniProtKB-KW"/>
</dbReference>
<evidence type="ECO:0000256" key="1">
    <source>
        <dbReference type="ARBA" id="ARBA00006484"/>
    </source>
</evidence>
<evidence type="ECO:0000313" key="3">
    <source>
        <dbReference type="EMBL" id="TCJ89795.1"/>
    </source>
</evidence>
<dbReference type="PANTHER" id="PTHR24321">
    <property type="entry name" value="DEHYDROGENASES, SHORT CHAIN"/>
    <property type="match status" value="1"/>
</dbReference>
<dbReference type="CDD" id="cd05233">
    <property type="entry name" value="SDR_c"/>
    <property type="match status" value="1"/>
</dbReference>
<dbReference type="NCBIfam" id="NF005395">
    <property type="entry name" value="PRK06940.1"/>
    <property type="match status" value="1"/>
</dbReference>
<comment type="similarity">
    <text evidence="1">Belongs to the short-chain dehydrogenases/reductases (SDR) family.</text>
</comment>
<evidence type="ECO:0000313" key="4">
    <source>
        <dbReference type="Proteomes" id="UP000294856"/>
    </source>
</evidence>
<keyword evidence="2" id="KW-0560">Oxidoreductase</keyword>
<dbReference type="EMBL" id="SMFR01000009">
    <property type="protein sequence ID" value="TCJ89795.1"/>
    <property type="molecule type" value="Genomic_DNA"/>
</dbReference>
<dbReference type="Pfam" id="PF13561">
    <property type="entry name" value="adh_short_C2"/>
    <property type="match status" value="1"/>
</dbReference>
<dbReference type="PANTHER" id="PTHR24321:SF8">
    <property type="entry name" value="ESTRADIOL 17-BETA-DEHYDROGENASE 8-RELATED"/>
    <property type="match status" value="1"/>
</dbReference>
<dbReference type="Gene3D" id="3.40.50.720">
    <property type="entry name" value="NAD(P)-binding Rossmann-like Domain"/>
    <property type="match status" value="1"/>
</dbReference>
<dbReference type="AlphaFoldDB" id="A0A4V2P9I7"/>
<dbReference type="SUPFAM" id="SSF51735">
    <property type="entry name" value="NAD(P)-binding Rossmann-fold domains"/>
    <property type="match status" value="1"/>
</dbReference>
<organism evidence="3 4">
    <name type="scientific">Nocardia alba</name>
    <dbReference type="NCBI Taxonomy" id="225051"/>
    <lineage>
        <taxon>Bacteria</taxon>
        <taxon>Bacillati</taxon>
        <taxon>Actinomycetota</taxon>
        <taxon>Actinomycetes</taxon>
        <taxon>Mycobacteriales</taxon>
        <taxon>Nocardiaceae</taxon>
        <taxon>Nocardia</taxon>
    </lineage>
</organism>
<dbReference type="PRINTS" id="PR00081">
    <property type="entry name" value="GDHRDH"/>
</dbReference>
<sequence>MVVAMAGVVVVVGVGGMGEAIARRQGGGRSVVLADFQETALATLTEQLTGEGYAVSSRHTDVASAESVQQLADHAASVGEVVQVIHTAGLSPVQASVERIVAVNLVGVGYVLDAFGPLLGPGGAGLVISSMAGYMYPPLPADHVAAICSSDTDRLANLEFLQPAILKDAGTAYAVTKQINRIQVQQVAAAWGRRGARVNSISPGVVATAMGHGELAGPTGETMRTMIAMSGSGRVGTSTDIADAAAFLLSSNASFITGIDLLVDGGSVAALHTQTT</sequence>
<proteinExistence type="inferred from homology"/>
<evidence type="ECO:0000256" key="2">
    <source>
        <dbReference type="ARBA" id="ARBA00023002"/>
    </source>
</evidence>
<reference evidence="3 4" key="1">
    <citation type="submission" date="2019-03" db="EMBL/GenBank/DDBJ databases">
        <title>Genomic Encyclopedia of Type Strains, Phase IV (KMG-IV): sequencing the most valuable type-strain genomes for metagenomic binning, comparative biology and taxonomic classification.</title>
        <authorList>
            <person name="Goeker M."/>
        </authorList>
    </citation>
    <scope>NUCLEOTIDE SEQUENCE [LARGE SCALE GENOMIC DNA]</scope>
    <source>
        <strain evidence="3 4">DSM 44684</strain>
    </source>
</reference>
<keyword evidence="4" id="KW-1185">Reference proteome</keyword>
<protein>
    <submittedName>
        <fullName evidence="3">NAD(P)-dependent dehydrogenase (Short-subunit alcohol dehydrogenase family)</fullName>
    </submittedName>
</protein>
<dbReference type="InterPro" id="IPR036291">
    <property type="entry name" value="NAD(P)-bd_dom_sf"/>
</dbReference>
<comment type="caution">
    <text evidence="3">The sequence shown here is derived from an EMBL/GenBank/DDBJ whole genome shotgun (WGS) entry which is preliminary data.</text>
</comment>
<dbReference type="Proteomes" id="UP000294856">
    <property type="component" value="Unassembled WGS sequence"/>
</dbReference>
<name>A0A4V2P9I7_9NOCA</name>
<gene>
    <name evidence="3" type="ORF">DFR71_6435</name>
</gene>